<dbReference type="RefSeq" id="WP_274492149.1">
    <property type="nucleotide sequence ID" value="NZ_CP118166.1"/>
</dbReference>
<feature type="transmembrane region" description="Helical" evidence="1">
    <location>
        <begin position="87"/>
        <end position="109"/>
    </location>
</feature>
<protein>
    <submittedName>
        <fullName evidence="2">Uncharacterized protein</fullName>
    </submittedName>
</protein>
<keyword evidence="1" id="KW-0812">Transmembrane</keyword>
<name>A0AAE9ZA70_9PROT</name>
<reference evidence="2" key="1">
    <citation type="submission" date="2023-02" db="EMBL/GenBank/DDBJ databases">
        <title>Genome sequence of Hyphococcus flavus.</title>
        <authorList>
            <person name="Rong J.-C."/>
            <person name="Zhao Q."/>
            <person name="Yi M."/>
            <person name="Wu J.-Y."/>
        </authorList>
    </citation>
    <scope>NUCLEOTIDE SEQUENCE</scope>
    <source>
        <strain evidence="2">MCCC 1K03223</strain>
    </source>
</reference>
<organism evidence="2 3">
    <name type="scientific">Hyphococcus flavus</name>
    <dbReference type="NCBI Taxonomy" id="1866326"/>
    <lineage>
        <taxon>Bacteria</taxon>
        <taxon>Pseudomonadati</taxon>
        <taxon>Pseudomonadota</taxon>
        <taxon>Alphaproteobacteria</taxon>
        <taxon>Parvularculales</taxon>
        <taxon>Parvularculaceae</taxon>
        <taxon>Hyphococcus</taxon>
    </lineage>
</organism>
<evidence type="ECO:0000313" key="3">
    <source>
        <dbReference type="Proteomes" id="UP001214043"/>
    </source>
</evidence>
<dbReference type="Proteomes" id="UP001214043">
    <property type="component" value="Chromosome"/>
</dbReference>
<gene>
    <name evidence="2" type="ORF">PUV54_10300</name>
</gene>
<sequence length="123" mass="12471">MATTEYREPARSSAAWLYVPVILVLFLGGALSVGAYFYGEPQLTVAESLVAGFGGLAGIIIGLLGAVFGVIVGLIGALIGVVAAGGAVAMTLFILASPVLAIVLIALLMRRSKSDCPDPAAHE</sequence>
<dbReference type="EMBL" id="CP118166">
    <property type="protein sequence ID" value="WDI30349.1"/>
    <property type="molecule type" value="Genomic_DNA"/>
</dbReference>
<proteinExistence type="predicted"/>
<keyword evidence="1" id="KW-1133">Transmembrane helix</keyword>
<feature type="transmembrane region" description="Helical" evidence="1">
    <location>
        <begin position="50"/>
        <end position="81"/>
    </location>
</feature>
<dbReference type="KEGG" id="hfl:PUV54_10300"/>
<accession>A0AAE9ZA70</accession>
<keyword evidence="3" id="KW-1185">Reference proteome</keyword>
<evidence type="ECO:0000256" key="1">
    <source>
        <dbReference type="SAM" id="Phobius"/>
    </source>
</evidence>
<keyword evidence="1" id="KW-0472">Membrane</keyword>
<evidence type="ECO:0000313" key="2">
    <source>
        <dbReference type="EMBL" id="WDI30349.1"/>
    </source>
</evidence>
<feature type="transmembrane region" description="Helical" evidence="1">
    <location>
        <begin position="15"/>
        <end position="38"/>
    </location>
</feature>
<dbReference type="AlphaFoldDB" id="A0AAE9ZA70"/>